<protein>
    <submittedName>
        <fullName evidence="1">Uncharacterized protein</fullName>
    </submittedName>
</protein>
<evidence type="ECO:0000313" key="1">
    <source>
        <dbReference type="EMBL" id="KAH9291023.1"/>
    </source>
</evidence>
<dbReference type="AlphaFoldDB" id="A0AA38F681"/>
<sequence>ESKLLIQKLYDASDLALQNGGFTNRRLMAAKINEILSRDKASVKCQNLLAQLRQ</sequence>
<name>A0AA38F681_TAXCH</name>
<feature type="non-terminal residue" evidence="1">
    <location>
        <position position="1"/>
    </location>
</feature>
<gene>
    <name evidence="1" type="ORF">KI387_044152</name>
</gene>
<accession>A0AA38F681</accession>
<reference evidence="1 2" key="1">
    <citation type="journal article" date="2021" name="Nat. Plants">
        <title>The Taxus genome provides insights into paclitaxel biosynthesis.</title>
        <authorList>
            <person name="Xiong X."/>
            <person name="Gou J."/>
            <person name="Liao Q."/>
            <person name="Li Y."/>
            <person name="Zhou Q."/>
            <person name="Bi G."/>
            <person name="Li C."/>
            <person name="Du R."/>
            <person name="Wang X."/>
            <person name="Sun T."/>
            <person name="Guo L."/>
            <person name="Liang H."/>
            <person name="Lu P."/>
            <person name="Wu Y."/>
            <person name="Zhang Z."/>
            <person name="Ro D.K."/>
            <person name="Shang Y."/>
            <person name="Huang S."/>
            <person name="Yan J."/>
        </authorList>
    </citation>
    <scope>NUCLEOTIDE SEQUENCE [LARGE SCALE GENOMIC DNA]</scope>
    <source>
        <strain evidence="1">Ta-2019</strain>
    </source>
</reference>
<proteinExistence type="predicted"/>
<organism evidence="1 2">
    <name type="scientific">Taxus chinensis</name>
    <name type="common">Chinese yew</name>
    <name type="synonym">Taxus wallichiana var. chinensis</name>
    <dbReference type="NCBI Taxonomy" id="29808"/>
    <lineage>
        <taxon>Eukaryota</taxon>
        <taxon>Viridiplantae</taxon>
        <taxon>Streptophyta</taxon>
        <taxon>Embryophyta</taxon>
        <taxon>Tracheophyta</taxon>
        <taxon>Spermatophyta</taxon>
        <taxon>Pinopsida</taxon>
        <taxon>Pinidae</taxon>
        <taxon>Conifers II</taxon>
        <taxon>Cupressales</taxon>
        <taxon>Taxaceae</taxon>
        <taxon>Taxus</taxon>
    </lineage>
</organism>
<keyword evidence="2" id="KW-1185">Reference proteome</keyword>
<feature type="non-terminal residue" evidence="1">
    <location>
        <position position="54"/>
    </location>
</feature>
<dbReference type="Proteomes" id="UP000824469">
    <property type="component" value="Unassembled WGS sequence"/>
</dbReference>
<evidence type="ECO:0000313" key="2">
    <source>
        <dbReference type="Proteomes" id="UP000824469"/>
    </source>
</evidence>
<comment type="caution">
    <text evidence="1">The sequence shown here is derived from an EMBL/GenBank/DDBJ whole genome shotgun (WGS) entry which is preliminary data.</text>
</comment>
<dbReference type="EMBL" id="JAHRHJ020003813">
    <property type="protein sequence ID" value="KAH9291023.1"/>
    <property type="molecule type" value="Genomic_DNA"/>
</dbReference>